<accession>A0A9Q3CNN2</accession>
<dbReference type="AlphaFoldDB" id="A0A9Q3CNN2"/>
<protein>
    <recommendedName>
        <fullName evidence="4">CCHC-type domain-containing protein</fullName>
    </recommendedName>
</protein>
<proteinExistence type="predicted"/>
<dbReference type="GO" id="GO:0006397">
    <property type="term" value="P:mRNA processing"/>
    <property type="evidence" value="ECO:0007669"/>
    <property type="project" value="UniProtKB-KW"/>
</dbReference>
<dbReference type="InterPro" id="IPR036875">
    <property type="entry name" value="Znf_CCHC_sf"/>
</dbReference>
<dbReference type="Proteomes" id="UP000765509">
    <property type="component" value="Unassembled WGS sequence"/>
</dbReference>
<gene>
    <name evidence="2" type="ORF">O181_025833</name>
</gene>
<organism evidence="2 3">
    <name type="scientific">Austropuccinia psidii MF-1</name>
    <dbReference type="NCBI Taxonomy" id="1389203"/>
    <lineage>
        <taxon>Eukaryota</taxon>
        <taxon>Fungi</taxon>
        <taxon>Dikarya</taxon>
        <taxon>Basidiomycota</taxon>
        <taxon>Pucciniomycotina</taxon>
        <taxon>Pucciniomycetes</taxon>
        <taxon>Pucciniales</taxon>
        <taxon>Sphaerophragmiaceae</taxon>
        <taxon>Austropuccinia</taxon>
    </lineage>
</organism>
<sequence>MSGTMIHKSILRKYSVDLEHPIRSRCIQPFSKEDYIDAMEDITTREKIERNWYKPPIDNKTSGKTIAKLNKPHDKAPLKCHKCGSTSHLDNPCPKKQESMRYKLKQRMTQKKPMMYLYMKVILSLLKKED</sequence>
<evidence type="ECO:0008006" key="4">
    <source>
        <dbReference type="Google" id="ProtNLM"/>
    </source>
</evidence>
<comment type="caution">
    <text evidence="2">The sequence shown here is derived from an EMBL/GenBank/DDBJ whole genome shotgun (WGS) entry which is preliminary data.</text>
</comment>
<dbReference type="SUPFAM" id="SSF57756">
    <property type="entry name" value="Retrovirus zinc finger-like domains"/>
    <property type="match status" value="1"/>
</dbReference>
<keyword evidence="3" id="KW-1185">Reference proteome</keyword>
<keyword evidence="1" id="KW-0507">mRNA processing</keyword>
<dbReference type="GO" id="GO:0003676">
    <property type="term" value="F:nucleic acid binding"/>
    <property type="evidence" value="ECO:0007669"/>
    <property type="project" value="InterPro"/>
</dbReference>
<dbReference type="EMBL" id="AVOT02008483">
    <property type="protein sequence ID" value="MBW0486118.1"/>
    <property type="molecule type" value="Genomic_DNA"/>
</dbReference>
<evidence type="ECO:0000313" key="3">
    <source>
        <dbReference type="Proteomes" id="UP000765509"/>
    </source>
</evidence>
<name>A0A9Q3CNN2_9BASI</name>
<evidence type="ECO:0000313" key="2">
    <source>
        <dbReference type="EMBL" id="MBW0486118.1"/>
    </source>
</evidence>
<evidence type="ECO:0000256" key="1">
    <source>
        <dbReference type="ARBA" id="ARBA00022664"/>
    </source>
</evidence>
<dbReference type="GO" id="GO:0008270">
    <property type="term" value="F:zinc ion binding"/>
    <property type="evidence" value="ECO:0007669"/>
    <property type="project" value="InterPro"/>
</dbReference>
<reference evidence="2" key="1">
    <citation type="submission" date="2021-03" db="EMBL/GenBank/DDBJ databases">
        <title>Draft genome sequence of rust myrtle Austropuccinia psidii MF-1, a brazilian biotype.</title>
        <authorList>
            <person name="Quecine M.C."/>
            <person name="Pachon D.M.R."/>
            <person name="Bonatelli M.L."/>
            <person name="Correr F.H."/>
            <person name="Franceschini L.M."/>
            <person name="Leite T.F."/>
            <person name="Margarido G.R.A."/>
            <person name="Almeida C.A."/>
            <person name="Ferrarezi J.A."/>
            <person name="Labate C.A."/>
        </authorList>
    </citation>
    <scope>NUCLEOTIDE SEQUENCE</scope>
    <source>
        <strain evidence="2">MF-1</strain>
    </source>
</reference>